<dbReference type="Pfam" id="PF24096">
    <property type="entry name" value="DUF7379"/>
    <property type="match status" value="1"/>
</dbReference>
<dbReference type="GO" id="GO:0006508">
    <property type="term" value="P:proteolysis"/>
    <property type="evidence" value="ECO:0007669"/>
    <property type="project" value="InterPro"/>
</dbReference>
<dbReference type="PANTHER" id="PTHR48104">
    <property type="entry name" value="METACASPASE-4"/>
    <property type="match status" value="1"/>
</dbReference>
<evidence type="ECO:0008006" key="6">
    <source>
        <dbReference type="Google" id="ProtNLM"/>
    </source>
</evidence>
<dbReference type="PANTHER" id="PTHR48104:SF30">
    <property type="entry name" value="METACASPASE-1"/>
    <property type="match status" value="1"/>
</dbReference>
<dbReference type="Gene3D" id="3.40.50.1460">
    <property type="match status" value="1"/>
</dbReference>
<gene>
    <name evidence="4" type="ORF">DP114_10975</name>
</gene>
<dbReference type="InterPro" id="IPR050452">
    <property type="entry name" value="Metacaspase"/>
</dbReference>
<name>A0A856MFB1_9CYAN</name>
<feature type="region of interest" description="Disordered" evidence="1">
    <location>
        <begin position="159"/>
        <end position="180"/>
    </location>
</feature>
<dbReference type="AlphaFoldDB" id="A0A856MFB1"/>
<dbReference type="Pfam" id="PF00656">
    <property type="entry name" value="Peptidase_C14"/>
    <property type="match status" value="1"/>
</dbReference>
<dbReference type="SUPFAM" id="SSF52129">
    <property type="entry name" value="Caspase-like"/>
    <property type="match status" value="1"/>
</dbReference>
<dbReference type="Gene3D" id="3.40.50.1820">
    <property type="entry name" value="alpha/beta hydrolase"/>
    <property type="match status" value="1"/>
</dbReference>
<reference evidence="4 5" key="1">
    <citation type="submission" date="2018-06" db="EMBL/GenBank/DDBJ databases">
        <title>Comparative genomics of Brasilonema spp. strains.</title>
        <authorList>
            <person name="Alvarenga D.O."/>
            <person name="Fiore M.F."/>
            <person name="Varani A.M."/>
        </authorList>
    </citation>
    <scope>NUCLEOTIDE SEQUENCE [LARGE SCALE GENOMIC DNA]</scope>
    <source>
        <strain evidence="4 5">CENA114</strain>
    </source>
</reference>
<evidence type="ECO:0000313" key="5">
    <source>
        <dbReference type="Proteomes" id="UP000503129"/>
    </source>
</evidence>
<organism evidence="4 5">
    <name type="scientific">Brasilonema sennae CENA114</name>
    <dbReference type="NCBI Taxonomy" id="415709"/>
    <lineage>
        <taxon>Bacteria</taxon>
        <taxon>Bacillati</taxon>
        <taxon>Cyanobacteriota</taxon>
        <taxon>Cyanophyceae</taxon>
        <taxon>Nostocales</taxon>
        <taxon>Scytonemataceae</taxon>
        <taxon>Brasilonema</taxon>
        <taxon>Bromeliae group (in: Brasilonema)</taxon>
    </lineage>
</organism>
<dbReference type="RefSeq" id="WP_171976080.1">
    <property type="nucleotide sequence ID" value="NZ_CAWOXK010000001.1"/>
</dbReference>
<dbReference type="SUPFAM" id="SSF53474">
    <property type="entry name" value="alpha/beta-Hydrolases"/>
    <property type="match status" value="1"/>
</dbReference>
<feature type="compositionally biased region" description="Polar residues" evidence="1">
    <location>
        <begin position="159"/>
        <end position="168"/>
    </location>
</feature>
<dbReference type="InterPro" id="IPR055803">
    <property type="entry name" value="DUF7379"/>
</dbReference>
<dbReference type="InterPro" id="IPR029058">
    <property type="entry name" value="AB_hydrolase_fold"/>
</dbReference>
<keyword evidence="5" id="KW-1185">Reference proteome</keyword>
<feature type="domain" description="DUF7379" evidence="3">
    <location>
        <begin position="882"/>
        <end position="994"/>
    </location>
</feature>
<dbReference type="Proteomes" id="UP000503129">
    <property type="component" value="Chromosome"/>
</dbReference>
<sequence length="1142" mass="125894">MTAQQPNLTNDSSLWALLIGIDEYLHINNLNGCVNDVEAMRIYLRNQLGVPENQIRVLTNQEATRANILQNFQEFFIDNSDIQPGSQIFFHYSGHGSQMPNPKEPDGQNETLVPHDSRSPEVFDIPDKTLAGLLDKLAERKGNNITVILDCCHSGSGTRDPNLAQTRNVEPDNRIPPPDLDTGILEGAPRRGTGASGWQTEGITHVLLAGCRDNELSNEYLSSDNDKNNVWHGALTYFTLQALRNITPKTTYAELYEQVAVKVNTKYPSQMPQCEGDRYRMIFGGVRIERDPFITVQKVDENEVTLEAGLIHGLHEGTELTLYPPQVQTKKDLPAVLTTVEVTSVSATTAKASIKEGAPIVSIPIFARGLITKQVYAGLRQTVALEADSGEENQKAIADLRAILDTNSGSGSPYLKVQENSEVADFRVKAADGKLNIYNTTGEQLVVPEDIKDGGGDEIAVLHSLESIVRYRTLQSLDNKESESELVGKVKLHLLRYDVTGADDSHMQELPAGTVGTGGEITLTLDPEDKDSNRYVLEVINESSKPIYAHLLLLNPDYSIKLQYPQSGQKDAINPKGGKLTIGLDNKNERLKFRLPVGWDSCRDYLKVIVTTNPTDFKWLEQKGLNVQPPQKTRAASSSPLERLLDCVLSGKRFAGSDETENLEDWATTSLFVNVVRGFQTTTLNTPAETISLNNELTLMKPEGFQGEVTVTTLSQATRSLEGNPSLKLPPGLDQFPDLFQPIGRSGTRSIDSNFGSSAFVISFDVDETSRQSITLNNPLPLKLPTVANEEAADLLAIAFDGEDYLPVGYAVSANTVNVEKLPPSVTPTKRGIGHTIQLFVYKKMGRYTPQIGLRRAELVDGKVQYHDIQRNQFQSGDTVALFVHGFTADTRQMVETFAPFLQDEVLPYKHLLTWDYETFGTSVEENGAKLALALQQQCGFSPDDQITVHVYAHSMGCLVSRCMIELSGGHEFVDKLVMAGPPNNGSTLATLGRGIVYLLTVFANRASVIPPLGAFNWLPEQLYQEGVGSIDLTVNSAILNKLNALKEPSNVPYLVLAGENQLSEAESKRLNRLAQKVLDRTLDNLFGEQNDIAVGLSSMRGVRGKAYPKLTIEVLDCNHFEYFQIPEGREAVKRWVINLSV</sequence>
<dbReference type="InterPro" id="IPR029030">
    <property type="entry name" value="Caspase-like_dom_sf"/>
</dbReference>
<feature type="domain" description="Peptidase C14 caspase" evidence="2">
    <location>
        <begin position="15"/>
        <end position="276"/>
    </location>
</feature>
<evidence type="ECO:0000313" key="4">
    <source>
        <dbReference type="EMBL" id="QDL08351.1"/>
    </source>
</evidence>
<evidence type="ECO:0000259" key="2">
    <source>
        <dbReference type="Pfam" id="PF00656"/>
    </source>
</evidence>
<feature type="region of interest" description="Disordered" evidence="1">
    <location>
        <begin position="95"/>
        <end position="121"/>
    </location>
</feature>
<accession>A0A856MFB1</accession>
<dbReference type="InterPro" id="IPR011600">
    <property type="entry name" value="Pept_C14_caspase"/>
</dbReference>
<evidence type="ECO:0000256" key="1">
    <source>
        <dbReference type="SAM" id="MobiDB-lite"/>
    </source>
</evidence>
<dbReference type="EMBL" id="CP030118">
    <property type="protein sequence ID" value="QDL08351.1"/>
    <property type="molecule type" value="Genomic_DNA"/>
</dbReference>
<dbReference type="KEGG" id="bsen:DP114_10975"/>
<dbReference type="GO" id="GO:0005737">
    <property type="term" value="C:cytoplasm"/>
    <property type="evidence" value="ECO:0007669"/>
    <property type="project" value="TreeGrafter"/>
</dbReference>
<dbReference type="GO" id="GO:0004197">
    <property type="term" value="F:cysteine-type endopeptidase activity"/>
    <property type="evidence" value="ECO:0007669"/>
    <property type="project" value="InterPro"/>
</dbReference>
<evidence type="ECO:0000259" key="3">
    <source>
        <dbReference type="Pfam" id="PF24096"/>
    </source>
</evidence>
<proteinExistence type="predicted"/>
<protein>
    <recommendedName>
        <fullName evidence="6">Caspase</fullName>
    </recommendedName>
</protein>